<evidence type="ECO:0000313" key="3">
    <source>
        <dbReference type="Proteomes" id="UP000753724"/>
    </source>
</evidence>
<dbReference type="Gene3D" id="3.40.50.720">
    <property type="entry name" value="NAD(P)-binding Rossmann-like Domain"/>
    <property type="match status" value="1"/>
</dbReference>
<accession>A0ABW9XD90</accession>
<dbReference type="SUPFAM" id="SSF51735">
    <property type="entry name" value="NAD(P)-binding Rossmann-fold domains"/>
    <property type="match status" value="1"/>
</dbReference>
<dbReference type="EMBL" id="JAAAPO010000003">
    <property type="protein sequence ID" value="NBC36522.1"/>
    <property type="molecule type" value="Genomic_DNA"/>
</dbReference>
<dbReference type="InterPro" id="IPR036291">
    <property type="entry name" value="NAD(P)-bd_dom_sf"/>
</dbReference>
<gene>
    <name evidence="2" type="ORF">GTZ99_08130</name>
</gene>
<feature type="domain" description="NAD(P)-binding" evidence="1">
    <location>
        <begin position="8"/>
        <end position="186"/>
    </location>
</feature>
<dbReference type="Gene3D" id="3.90.25.10">
    <property type="entry name" value="UDP-galactose 4-epimerase, domain 1"/>
    <property type="match status" value="1"/>
</dbReference>
<name>A0ABW9XD90_9SPHN</name>
<evidence type="ECO:0000259" key="1">
    <source>
        <dbReference type="Pfam" id="PF13460"/>
    </source>
</evidence>
<dbReference type="Proteomes" id="UP000753724">
    <property type="component" value="Unassembled WGS sequence"/>
</dbReference>
<proteinExistence type="predicted"/>
<comment type="caution">
    <text evidence="2">The sequence shown here is derived from an EMBL/GenBank/DDBJ whole genome shotgun (WGS) entry which is preliminary data.</text>
</comment>
<dbReference type="PANTHER" id="PTHR47129">
    <property type="entry name" value="QUINONE OXIDOREDUCTASE 2"/>
    <property type="match status" value="1"/>
</dbReference>
<organism evidence="2 3">
    <name type="scientific">Novosphingobium ovatum</name>
    <dbReference type="NCBI Taxonomy" id="1908523"/>
    <lineage>
        <taxon>Bacteria</taxon>
        <taxon>Pseudomonadati</taxon>
        <taxon>Pseudomonadota</taxon>
        <taxon>Alphaproteobacteria</taxon>
        <taxon>Sphingomonadales</taxon>
        <taxon>Sphingomonadaceae</taxon>
        <taxon>Novosphingobium</taxon>
    </lineage>
</organism>
<sequence>MTVYAIAGATGQLGRKALDDLLTRVDPTDVVALARDPAKLVDYAEQGVAVRLADYDAPATLTAALAGVDNLLLISGNAVGARVAQHGAVIDAAKAAGVSFIAYTSILHADESPIGLAQEHRDTEALIVASGIPHALLRNTWYMENYTGSLAPALQFGVISGAAGDGRIAAATRADLGAAAAAVLADGITGVHELAGDSAFTMGDFAAEVAAQSGKPVAYVNMTQADYQAQLEGVGLPGFIAAMVADSSFQTSTGALFDDSGALSALIGRPTATYQQAIAAALAV</sequence>
<keyword evidence="3" id="KW-1185">Reference proteome</keyword>
<dbReference type="PANTHER" id="PTHR47129:SF1">
    <property type="entry name" value="NMRA-LIKE DOMAIN-CONTAINING PROTEIN"/>
    <property type="match status" value="1"/>
</dbReference>
<dbReference type="Pfam" id="PF13460">
    <property type="entry name" value="NAD_binding_10"/>
    <property type="match status" value="1"/>
</dbReference>
<dbReference type="InterPro" id="IPR016040">
    <property type="entry name" value="NAD(P)-bd_dom"/>
</dbReference>
<reference evidence="3" key="1">
    <citation type="submission" date="2020-01" db="EMBL/GenBank/DDBJ databases">
        <title>Sphingomonas sp. strain CSW-10.</title>
        <authorList>
            <person name="Chen W.-M."/>
        </authorList>
    </citation>
    <scope>NUCLEOTIDE SEQUENCE [LARGE SCALE GENOMIC DNA]</scope>
    <source>
        <strain evidence="3">FSY-8</strain>
    </source>
</reference>
<dbReference type="InterPro" id="IPR052718">
    <property type="entry name" value="NmrA-type_oxidoreductase"/>
</dbReference>
<evidence type="ECO:0000313" key="2">
    <source>
        <dbReference type="EMBL" id="NBC36522.1"/>
    </source>
</evidence>
<dbReference type="RefSeq" id="WP_161717815.1">
    <property type="nucleotide sequence ID" value="NZ_JAAAPO010000003.1"/>
</dbReference>
<protein>
    <submittedName>
        <fullName evidence="2">NAD(P)H-binding protein</fullName>
    </submittedName>
</protein>